<sequence>MYVVLLGILGGDSGCVWLETWSNRYERILERRERGYGVGVVLKILQEGQGRCCF</sequence>
<reference evidence="1 2" key="1">
    <citation type="submission" date="2014-04" db="EMBL/GenBank/DDBJ databases">
        <authorList>
            <consortium name="DOE Joint Genome Institute"/>
            <person name="Kuo A."/>
            <person name="Kohler A."/>
            <person name="Nagy L.G."/>
            <person name="Floudas D."/>
            <person name="Copeland A."/>
            <person name="Barry K.W."/>
            <person name="Cichocki N."/>
            <person name="Veneault-Fourrey C."/>
            <person name="LaButti K."/>
            <person name="Lindquist E.A."/>
            <person name="Lipzen A."/>
            <person name="Lundell T."/>
            <person name="Morin E."/>
            <person name="Murat C."/>
            <person name="Sun H."/>
            <person name="Tunlid A."/>
            <person name="Henrissat B."/>
            <person name="Grigoriev I.V."/>
            <person name="Hibbett D.S."/>
            <person name="Martin F."/>
            <person name="Nordberg H.P."/>
            <person name="Cantor M.N."/>
            <person name="Hua S.X."/>
        </authorList>
    </citation>
    <scope>NUCLEOTIDE SEQUENCE [LARGE SCALE GENOMIC DNA]</scope>
    <source>
        <strain evidence="1 2">Foug A</strain>
    </source>
</reference>
<dbReference type="EMBL" id="KN822016">
    <property type="protein sequence ID" value="KIM66735.1"/>
    <property type="molecule type" value="Genomic_DNA"/>
</dbReference>
<name>A0A0C3E1S5_9AGAM</name>
<evidence type="ECO:0000313" key="2">
    <source>
        <dbReference type="Proteomes" id="UP000053989"/>
    </source>
</evidence>
<reference evidence="2" key="2">
    <citation type="submission" date="2015-01" db="EMBL/GenBank/DDBJ databases">
        <title>Evolutionary Origins and Diversification of the Mycorrhizal Mutualists.</title>
        <authorList>
            <consortium name="DOE Joint Genome Institute"/>
            <consortium name="Mycorrhizal Genomics Consortium"/>
            <person name="Kohler A."/>
            <person name="Kuo A."/>
            <person name="Nagy L.G."/>
            <person name="Floudas D."/>
            <person name="Copeland A."/>
            <person name="Barry K.W."/>
            <person name="Cichocki N."/>
            <person name="Veneault-Fourrey C."/>
            <person name="LaButti K."/>
            <person name="Lindquist E.A."/>
            <person name="Lipzen A."/>
            <person name="Lundell T."/>
            <person name="Morin E."/>
            <person name="Murat C."/>
            <person name="Riley R."/>
            <person name="Ohm R."/>
            <person name="Sun H."/>
            <person name="Tunlid A."/>
            <person name="Henrissat B."/>
            <person name="Grigoriev I.V."/>
            <person name="Hibbett D.S."/>
            <person name="Martin F."/>
        </authorList>
    </citation>
    <scope>NUCLEOTIDE SEQUENCE [LARGE SCALE GENOMIC DNA]</scope>
    <source>
        <strain evidence="2">Foug A</strain>
    </source>
</reference>
<dbReference type="InParanoid" id="A0A0C3E1S5"/>
<organism evidence="1 2">
    <name type="scientific">Scleroderma citrinum Foug A</name>
    <dbReference type="NCBI Taxonomy" id="1036808"/>
    <lineage>
        <taxon>Eukaryota</taxon>
        <taxon>Fungi</taxon>
        <taxon>Dikarya</taxon>
        <taxon>Basidiomycota</taxon>
        <taxon>Agaricomycotina</taxon>
        <taxon>Agaricomycetes</taxon>
        <taxon>Agaricomycetidae</taxon>
        <taxon>Boletales</taxon>
        <taxon>Sclerodermatineae</taxon>
        <taxon>Sclerodermataceae</taxon>
        <taxon>Scleroderma</taxon>
    </lineage>
</organism>
<evidence type="ECO:0000313" key="1">
    <source>
        <dbReference type="EMBL" id="KIM66735.1"/>
    </source>
</evidence>
<gene>
    <name evidence="1" type="ORF">SCLCIDRAFT_295895</name>
</gene>
<proteinExistence type="predicted"/>
<dbReference type="AlphaFoldDB" id="A0A0C3E1S5"/>
<dbReference type="Proteomes" id="UP000053989">
    <property type="component" value="Unassembled WGS sequence"/>
</dbReference>
<dbReference type="HOGENOM" id="CLU_3051702_0_0_1"/>
<accession>A0A0C3E1S5</accession>
<keyword evidence="2" id="KW-1185">Reference proteome</keyword>
<protein>
    <submittedName>
        <fullName evidence="1">Uncharacterized protein</fullName>
    </submittedName>
</protein>